<name>A0A7W7YG11_9BACT</name>
<evidence type="ECO:0000313" key="2">
    <source>
        <dbReference type="EMBL" id="MBB5035482.1"/>
    </source>
</evidence>
<reference evidence="2 3" key="1">
    <citation type="submission" date="2020-08" db="EMBL/GenBank/DDBJ databases">
        <title>Genomic Encyclopedia of Type Strains, Phase IV (KMG-IV): sequencing the most valuable type-strain genomes for metagenomic binning, comparative biology and taxonomic classification.</title>
        <authorList>
            <person name="Goeker M."/>
        </authorList>
    </citation>
    <scope>NUCLEOTIDE SEQUENCE [LARGE SCALE GENOMIC DNA]</scope>
    <source>
        <strain evidence="2 3">DSM 12252</strain>
    </source>
</reference>
<protein>
    <submittedName>
        <fullName evidence="2">DNA-binding transcriptional regulator YiaG</fullName>
    </submittedName>
</protein>
<accession>A0A7W7YG11</accession>
<dbReference type="EMBL" id="JACHIG010000017">
    <property type="protein sequence ID" value="MBB5035482.1"/>
    <property type="molecule type" value="Genomic_DNA"/>
</dbReference>
<gene>
    <name evidence="2" type="ORF">HNQ65_005093</name>
</gene>
<feature type="domain" description="Antitoxin Xre/MbcA/ParS-like toxin-binding" evidence="1">
    <location>
        <begin position="83"/>
        <end position="107"/>
    </location>
</feature>
<evidence type="ECO:0000313" key="3">
    <source>
        <dbReference type="Proteomes" id="UP000590740"/>
    </source>
</evidence>
<keyword evidence="2" id="KW-0238">DNA-binding</keyword>
<dbReference type="RefSeq" id="WP_184344319.1">
    <property type="nucleotide sequence ID" value="NZ_JACHIG010000017.1"/>
</dbReference>
<dbReference type="Proteomes" id="UP000590740">
    <property type="component" value="Unassembled WGS sequence"/>
</dbReference>
<dbReference type="AlphaFoldDB" id="A0A7W7YG11"/>
<keyword evidence="3" id="KW-1185">Reference proteome</keyword>
<comment type="caution">
    <text evidence="2">The sequence shown here is derived from an EMBL/GenBank/DDBJ whole genome shotgun (WGS) entry which is preliminary data.</text>
</comment>
<sequence length="124" mass="14258">MTQSTIQKAATWRRAKDSGTALYSWRRSIGLNRDTFARLANFSERTLATYEGQEKLPSTVRPQVTEAVRLVQALLEMIPAEDLPRWLQTPNRGFGGRKPWTLIQNGERDLIWEMIHQTRQGAFA</sequence>
<proteinExistence type="predicted"/>
<dbReference type="Pfam" id="PF09722">
    <property type="entry name" value="Xre_MbcA_ParS_C"/>
    <property type="match status" value="1"/>
</dbReference>
<dbReference type="GO" id="GO:0003677">
    <property type="term" value="F:DNA binding"/>
    <property type="evidence" value="ECO:0007669"/>
    <property type="project" value="UniProtKB-KW"/>
</dbReference>
<organism evidence="2 3">
    <name type="scientific">Prosthecobacter vanneervenii</name>
    <dbReference type="NCBI Taxonomy" id="48466"/>
    <lineage>
        <taxon>Bacteria</taxon>
        <taxon>Pseudomonadati</taxon>
        <taxon>Verrucomicrobiota</taxon>
        <taxon>Verrucomicrobiia</taxon>
        <taxon>Verrucomicrobiales</taxon>
        <taxon>Verrucomicrobiaceae</taxon>
        <taxon>Prosthecobacter</taxon>
    </lineage>
</organism>
<evidence type="ECO:0000259" key="1">
    <source>
        <dbReference type="Pfam" id="PF09722"/>
    </source>
</evidence>
<dbReference type="InterPro" id="IPR024467">
    <property type="entry name" value="Xre/MbcA/ParS-like_toxin-bd"/>
</dbReference>